<feature type="domain" description="Rhodanese" evidence="9">
    <location>
        <begin position="172"/>
        <end position="281"/>
    </location>
</feature>
<organism evidence="10 11">
    <name type="scientific">Syphacia muris</name>
    <dbReference type="NCBI Taxonomy" id="451379"/>
    <lineage>
        <taxon>Eukaryota</taxon>
        <taxon>Metazoa</taxon>
        <taxon>Ecdysozoa</taxon>
        <taxon>Nematoda</taxon>
        <taxon>Chromadorea</taxon>
        <taxon>Rhabditida</taxon>
        <taxon>Spirurina</taxon>
        <taxon>Oxyuridomorpha</taxon>
        <taxon>Oxyuroidea</taxon>
        <taxon>Oxyuridae</taxon>
        <taxon>Syphacia</taxon>
    </lineage>
</organism>
<dbReference type="Pfam" id="PF00581">
    <property type="entry name" value="Rhodanese"/>
    <property type="match status" value="1"/>
</dbReference>
<evidence type="ECO:0000256" key="1">
    <source>
        <dbReference type="ARBA" id="ARBA00011065"/>
    </source>
</evidence>
<keyword evidence="3" id="KW-0132">Cell division</keyword>
<comment type="catalytic activity">
    <reaction evidence="8">
        <text>O-phospho-L-tyrosyl-[protein] + H2O = L-tyrosyl-[protein] + phosphate</text>
        <dbReference type="Rhea" id="RHEA:10684"/>
        <dbReference type="Rhea" id="RHEA-COMP:10136"/>
        <dbReference type="Rhea" id="RHEA-COMP:20101"/>
        <dbReference type="ChEBI" id="CHEBI:15377"/>
        <dbReference type="ChEBI" id="CHEBI:43474"/>
        <dbReference type="ChEBI" id="CHEBI:46858"/>
        <dbReference type="ChEBI" id="CHEBI:61978"/>
        <dbReference type="EC" id="3.1.3.48"/>
    </reaction>
</comment>
<evidence type="ECO:0000313" key="10">
    <source>
        <dbReference type="Proteomes" id="UP000046393"/>
    </source>
</evidence>
<dbReference type="AlphaFoldDB" id="A0A0N5AM12"/>
<comment type="similarity">
    <text evidence="1">Belongs to the MPI phosphatase family.</text>
</comment>
<dbReference type="GO" id="GO:0110032">
    <property type="term" value="P:positive regulation of G2/MI transition of meiotic cell cycle"/>
    <property type="evidence" value="ECO:0007669"/>
    <property type="project" value="TreeGrafter"/>
</dbReference>
<dbReference type="Gene3D" id="3.40.250.10">
    <property type="entry name" value="Rhodanese-like domain"/>
    <property type="match status" value="1"/>
</dbReference>
<dbReference type="PRINTS" id="PR00716">
    <property type="entry name" value="MPIPHPHTASE"/>
</dbReference>
<name>A0A0N5AM12_9BILA</name>
<dbReference type="InterPro" id="IPR000751">
    <property type="entry name" value="MPI_Phosphatase"/>
</dbReference>
<dbReference type="GO" id="GO:0005737">
    <property type="term" value="C:cytoplasm"/>
    <property type="evidence" value="ECO:0007669"/>
    <property type="project" value="TreeGrafter"/>
</dbReference>
<keyword evidence="7" id="KW-0131">Cell cycle</keyword>
<dbReference type="GO" id="GO:0004725">
    <property type="term" value="F:protein tyrosine phosphatase activity"/>
    <property type="evidence" value="ECO:0007669"/>
    <property type="project" value="UniProtKB-EC"/>
</dbReference>
<dbReference type="PANTHER" id="PTHR10828">
    <property type="entry name" value="M-PHASE INDUCER PHOSPHATASE DUAL SPECIFICITY PHOSPHATASE CDC25"/>
    <property type="match status" value="1"/>
</dbReference>
<dbReference type="FunFam" id="3.40.250.10:FF:000021">
    <property type="entry name" value="M-phase inducer phosphatase cdc-25.2"/>
    <property type="match status" value="1"/>
</dbReference>
<evidence type="ECO:0000256" key="6">
    <source>
        <dbReference type="ARBA" id="ARBA00022912"/>
    </source>
</evidence>
<dbReference type="STRING" id="451379.A0A0N5AM12"/>
<evidence type="ECO:0000256" key="4">
    <source>
        <dbReference type="ARBA" id="ARBA00022776"/>
    </source>
</evidence>
<keyword evidence="10" id="KW-1185">Reference proteome</keyword>
<evidence type="ECO:0000256" key="3">
    <source>
        <dbReference type="ARBA" id="ARBA00022618"/>
    </source>
</evidence>
<dbReference type="InterPro" id="IPR036873">
    <property type="entry name" value="Rhodanese-like_dom_sf"/>
</dbReference>
<evidence type="ECO:0000256" key="2">
    <source>
        <dbReference type="ARBA" id="ARBA00013064"/>
    </source>
</evidence>
<dbReference type="GO" id="GO:0051301">
    <property type="term" value="P:cell division"/>
    <property type="evidence" value="ECO:0007669"/>
    <property type="project" value="UniProtKB-KW"/>
</dbReference>
<dbReference type="GO" id="GO:0010971">
    <property type="term" value="P:positive regulation of G2/M transition of mitotic cell cycle"/>
    <property type="evidence" value="ECO:0007669"/>
    <property type="project" value="TreeGrafter"/>
</dbReference>
<dbReference type="SMART" id="SM00450">
    <property type="entry name" value="RHOD"/>
    <property type="match status" value="1"/>
</dbReference>
<evidence type="ECO:0000256" key="5">
    <source>
        <dbReference type="ARBA" id="ARBA00022801"/>
    </source>
</evidence>
<dbReference type="Proteomes" id="UP000046393">
    <property type="component" value="Unplaced"/>
</dbReference>
<keyword evidence="5" id="KW-0378">Hydrolase</keyword>
<dbReference type="PANTHER" id="PTHR10828:SF76">
    <property type="entry name" value="M-PHASE INDUCER PHOSPHATASE"/>
    <property type="match status" value="1"/>
</dbReference>
<dbReference type="WBParaSite" id="SMUV_0000560101-mRNA-1">
    <property type="protein sequence ID" value="SMUV_0000560101-mRNA-1"/>
    <property type="gene ID" value="SMUV_0000560101"/>
</dbReference>
<evidence type="ECO:0000259" key="9">
    <source>
        <dbReference type="PROSITE" id="PS50206"/>
    </source>
</evidence>
<dbReference type="GO" id="GO:0005634">
    <property type="term" value="C:nucleus"/>
    <property type="evidence" value="ECO:0007669"/>
    <property type="project" value="TreeGrafter"/>
</dbReference>
<protein>
    <recommendedName>
        <fullName evidence="2">protein-tyrosine-phosphatase</fullName>
        <ecNumber evidence="2">3.1.3.48</ecNumber>
    </recommendedName>
</protein>
<evidence type="ECO:0000313" key="11">
    <source>
        <dbReference type="WBParaSite" id="SMUV_0000560101-mRNA-1"/>
    </source>
</evidence>
<dbReference type="InterPro" id="IPR001763">
    <property type="entry name" value="Rhodanese-like_dom"/>
</dbReference>
<dbReference type="GO" id="GO:0000086">
    <property type="term" value="P:G2/M transition of mitotic cell cycle"/>
    <property type="evidence" value="ECO:0007669"/>
    <property type="project" value="TreeGrafter"/>
</dbReference>
<keyword evidence="6" id="KW-0904">Protein phosphatase</keyword>
<dbReference type="EC" id="3.1.3.48" evidence="2"/>
<evidence type="ECO:0000256" key="7">
    <source>
        <dbReference type="ARBA" id="ARBA00023306"/>
    </source>
</evidence>
<accession>A0A0N5AM12</accession>
<reference evidence="11" key="1">
    <citation type="submission" date="2017-02" db="UniProtKB">
        <authorList>
            <consortium name="WormBaseParasite"/>
        </authorList>
    </citation>
    <scope>IDENTIFICATION</scope>
</reference>
<proteinExistence type="inferred from homology"/>
<dbReference type="PROSITE" id="PS50206">
    <property type="entry name" value="RHODANESE_3"/>
    <property type="match status" value="1"/>
</dbReference>
<evidence type="ECO:0000256" key="8">
    <source>
        <dbReference type="ARBA" id="ARBA00051722"/>
    </source>
</evidence>
<dbReference type="SUPFAM" id="SSF52821">
    <property type="entry name" value="Rhodanese/Cell cycle control phosphatase"/>
    <property type="match status" value="1"/>
</dbReference>
<keyword evidence="4" id="KW-0498">Mitosis</keyword>
<sequence>MHNWLLFSGNRIRYQLTSFAASYKMENIGSRKIYHYFLPINKKAVLRNINCDNKPTVNAIKYTPNPLLKREFSIVSRKRVHSQENSFQSEEKKFRLEITKKGEIVDLIKDHRSGAEKEKRGCPLVQRQLPDELHVNYSLEILSHPKVSSAAFQSISSEVLANLLLDKSADEFHKRFFLIDCRYPYEYIGGHIKGAVNVYDPNEIGKVFFPEDADSFSIIKEKIPIFYCEFSQKRGPAMAHQLRAYDRKRNESRYPDVDYKEIYLVDCGYNGFFNTPRLRDLCEPSSYVKMVDPRHSRELRKYNLHRSKTVCSLRCYSQVSPQFHRNRVLNLTSTRSCPLLNVGFTPTIVRKNLLQSSAPKTTEKCSQNCKAASSKNLLKDDLMYR</sequence>